<dbReference type="InterPro" id="IPR051970">
    <property type="entry name" value="TEL2_Regulation"/>
</dbReference>
<comment type="caution">
    <text evidence="3">The sequence shown here is derived from an EMBL/GenBank/DDBJ whole genome shotgun (WGS) entry which is preliminary data.</text>
</comment>
<reference evidence="3" key="1">
    <citation type="journal article" date="2020" name="Ecol. Evol.">
        <title>Genome structure and content of the rice root-knot nematode (Meloidogyne graminicola).</title>
        <authorList>
            <person name="Phan N.T."/>
            <person name="Danchin E.G.J."/>
            <person name="Klopp C."/>
            <person name="Perfus-Barbeoch L."/>
            <person name="Kozlowski D.K."/>
            <person name="Koutsovoulos G.D."/>
            <person name="Lopez-Roques C."/>
            <person name="Bouchez O."/>
            <person name="Zahm M."/>
            <person name="Besnard G."/>
            <person name="Bellafiore S."/>
        </authorList>
    </citation>
    <scope>NUCLEOTIDE SEQUENCE</scope>
    <source>
        <strain evidence="3">VN-18</strain>
    </source>
</reference>
<feature type="non-terminal residue" evidence="3">
    <location>
        <position position="1"/>
    </location>
</feature>
<dbReference type="GO" id="GO:0005829">
    <property type="term" value="C:cytosol"/>
    <property type="evidence" value="ECO:0007669"/>
    <property type="project" value="TreeGrafter"/>
</dbReference>
<dbReference type="PANTHER" id="PTHR15830">
    <property type="entry name" value="TELOMERE LENGTH REGULATION PROTEIN TEL2 FAMILY MEMBER"/>
    <property type="match status" value="1"/>
</dbReference>
<accession>A0A8T0A4M4</accession>
<dbReference type="Pfam" id="PF10193">
    <property type="entry name" value="Telomere_reg-2"/>
    <property type="match status" value="1"/>
</dbReference>
<dbReference type="GO" id="GO:0051879">
    <property type="term" value="F:Hsp90 protein binding"/>
    <property type="evidence" value="ECO:0007669"/>
    <property type="project" value="TreeGrafter"/>
</dbReference>
<organism evidence="3 4">
    <name type="scientific">Meloidogyne graminicola</name>
    <dbReference type="NCBI Taxonomy" id="189291"/>
    <lineage>
        <taxon>Eukaryota</taxon>
        <taxon>Metazoa</taxon>
        <taxon>Ecdysozoa</taxon>
        <taxon>Nematoda</taxon>
        <taxon>Chromadorea</taxon>
        <taxon>Rhabditida</taxon>
        <taxon>Tylenchina</taxon>
        <taxon>Tylenchomorpha</taxon>
        <taxon>Tylenchoidea</taxon>
        <taxon>Meloidogynidae</taxon>
        <taxon>Meloidogyninae</taxon>
        <taxon>Meloidogyne</taxon>
    </lineage>
</organism>
<dbReference type="AlphaFoldDB" id="A0A8T0A4M4"/>
<evidence type="ECO:0000313" key="3">
    <source>
        <dbReference type="EMBL" id="KAF7640315.1"/>
    </source>
</evidence>
<feature type="domain" description="Telomere length regulation protein conserved" evidence="2">
    <location>
        <begin position="388"/>
        <end position="494"/>
    </location>
</feature>
<dbReference type="PANTHER" id="PTHR15830:SF10">
    <property type="entry name" value="TELOMERE LENGTH REGULATION PROTEIN TEL2 HOMOLOG"/>
    <property type="match status" value="1"/>
</dbReference>
<dbReference type="EMBL" id="JABEBT010000001">
    <property type="protein sequence ID" value="KAF7640315.1"/>
    <property type="molecule type" value="Genomic_DNA"/>
</dbReference>
<proteinExistence type="inferred from homology"/>
<dbReference type="GO" id="GO:0051083">
    <property type="term" value="P:'de novo' cotranslational protein folding"/>
    <property type="evidence" value="ECO:0007669"/>
    <property type="project" value="TreeGrafter"/>
</dbReference>
<dbReference type="OrthoDB" id="5805325at2759"/>
<gene>
    <name evidence="3" type="ORF">Mgra_00000136</name>
</gene>
<dbReference type="InterPro" id="IPR038528">
    <property type="entry name" value="TEL2_C_sf"/>
</dbReference>
<sequence>SFPLDSILTLIQFIDKDYKFRSFKIIKIFESIQLELFLQSLLLENTEAFVDNLLIDNFAFILSSYPDRIYNLFGNSFDNSASLVITTFEDNLLKSFIQVLSNGKFNVEIFAKIISNYSIEFFERFLVRIIPEEIFYFSLKNIFTFDHIEKRKREFIIIKLVQFISDGQTLMKLLSCSSLSDHFLRKCLVEKSIYMNSNSSIRNSVKLAEYFSLLGQNNLINVFNELFSQYCSQTQILMFVSLQNQVQLSLALIDFARQINFEMRCLIKDELINSLIFIVQRFLDQSDISRRQIGMLTAETLFTLFEYNSLKFDYIENDPTFSEFVTALNGEKIEKREENSKQNKMEDKLQRKKRVIDSRVEILDSDDDEEREKLIEENKDNLEQHQFVYFQDCLDTLKDNKTEYKDWENALYSIGPMIKNKSIGLNIFGIEILETLLFLEERFNFPNFINYKMGIIKLLLVDNPQLISHFVRLFCSKKCSQSHKSLLLSTIVNASKMLYFGDENEENRENNQEKNINLNNSIGKIIWKSSNLIKSNNTNKIIKSKFAPIAPQFVFSLLDLCQRYNFDLEKDSILFSRLILALSEVINFSKNSPSIISIASSTFLWLKQFR</sequence>
<evidence type="ECO:0000256" key="1">
    <source>
        <dbReference type="ARBA" id="ARBA00006133"/>
    </source>
</evidence>
<name>A0A8T0A4M4_9BILA</name>
<evidence type="ECO:0000313" key="4">
    <source>
        <dbReference type="Proteomes" id="UP000605970"/>
    </source>
</evidence>
<keyword evidence="4" id="KW-1185">Reference proteome</keyword>
<dbReference type="Gene3D" id="1.25.40.720">
    <property type="entry name" value="Telomere length regulation protein 2, C-terminal domain"/>
    <property type="match status" value="1"/>
</dbReference>
<feature type="non-terminal residue" evidence="3">
    <location>
        <position position="610"/>
    </location>
</feature>
<dbReference type="InterPro" id="IPR019337">
    <property type="entry name" value="Telomere_length_regulation_dom"/>
</dbReference>
<dbReference type="GO" id="GO:0042162">
    <property type="term" value="F:telomeric DNA binding"/>
    <property type="evidence" value="ECO:0007669"/>
    <property type="project" value="TreeGrafter"/>
</dbReference>
<evidence type="ECO:0000259" key="2">
    <source>
        <dbReference type="Pfam" id="PF10193"/>
    </source>
</evidence>
<dbReference type="Proteomes" id="UP000605970">
    <property type="component" value="Unassembled WGS sequence"/>
</dbReference>
<comment type="similarity">
    <text evidence="1">Belongs to the TEL2 family.</text>
</comment>
<protein>
    <submittedName>
        <fullName evidence="3">Telomere_reg-2 domain-containing protein</fullName>
    </submittedName>
</protein>